<accession>A0A0A8J5L3</accession>
<feature type="transmembrane region" description="Helical" evidence="1">
    <location>
        <begin position="194"/>
        <end position="215"/>
    </location>
</feature>
<dbReference type="EMBL" id="AB812036">
    <property type="protein sequence ID" value="BAQ01293.1"/>
    <property type="molecule type" value="Genomic_DNA"/>
</dbReference>
<feature type="transmembrane region" description="Helical" evidence="1">
    <location>
        <begin position="247"/>
        <end position="266"/>
    </location>
</feature>
<feature type="transmembrane region" description="Helical" evidence="1">
    <location>
        <begin position="137"/>
        <end position="156"/>
    </location>
</feature>
<dbReference type="Pfam" id="PF14897">
    <property type="entry name" value="EpsG"/>
    <property type="match status" value="1"/>
</dbReference>
<name>A0A0A8J5L3_ECOLX</name>
<keyword evidence="1" id="KW-1133">Transmembrane helix</keyword>
<protein>
    <submittedName>
        <fullName evidence="3">O-antigen polymerase</fullName>
    </submittedName>
</protein>
<feature type="transmembrane region" description="Helical" evidence="1">
    <location>
        <begin position="114"/>
        <end position="131"/>
    </location>
</feature>
<dbReference type="RefSeq" id="WP_029392111.1">
    <property type="nucleotide sequence ID" value="NZ_BICF01000002.1"/>
</dbReference>
<organism evidence="3">
    <name type="scientific">Escherichia coli</name>
    <dbReference type="NCBI Taxonomy" id="562"/>
    <lineage>
        <taxon>Bacteria</taxon>
        <taxon>Pseudomonadati</taxon>
        <taxon>Pseudomonadota</taxon>
        <taxon>Gammaproteobacteria</taxon>
        <taxon>Enterobacterales</taxon>
        <taxon>Enterobacteriaceae</taxon>
        <taxon>Escherichia</taxon>
    </lineage>
</organism>
<feature type="transmembrane region" description="Helical" evidence="1">
    <location>
        <begin position="273"/>
        <end position="291"/>
    </location>
</feature>
<keyword evidence="1" id="KW-0812">Transmembrane</keyword>
<evidence type="ECO:0000256" key="1">
    <source>
        <dbReference type="SAM" id="Phobius"/>
    </source>
</evidence>
<feature type="transmembrane region" description="Helical" evidence="1">
    <location>
        <begin position="222"/>
        <end position="241"/>
    </location>
</feature>
<reference evidence="2" key="2">
    <citation type="journal article" date="2016" name="PLoS ONE">
        <title>Comparison of O-Antigen Gene Clusters of All O-Serogroups of Escherichia coli and Proposal for Adopting a New Nomenclature for O-Typing.</title>
        <authorList>
            <person name="DebRoy C."/>
            <person name="Fratamico P.M."/>
            <person name="Yan X."/>
            <person name="Baranzoni G."/>
            <person name="Liu Y."/>
            <person name="Needleman D.S."/>
            <person name="Tebbs R."/>
            <person name="O'Connell C.D."/>
            <person name="Allred A."/>
            <person name="Swimley M."/>
            <person name="Mwangi M."/>
            <person name="Kapur V."/>
            <person name="Raygoza Garay J.A."/>
            <person name="Roberts E.L."/>
            <person name="Katani R."/>
        </authorList>
    </citation>
    <scope>NUCLEOTIDE SEQUENCE</scope>
    <source>
        <strain evidence="2">H 19</strain>
    </source>
</reference>
<dbReference type="AlphaFoldDB" id="A0A0A8J5L3"/>
<evidence type="ECO:0000313" key="2">
    <source>
        <dbReference type="EMBL" id="AJE24489.1"/>
    </source>
</evidence>
<evidence type="ECO:0000313" key="3">
    <source>
        <dbReference type="EMBL" id="BAQ01293.1"/>
    </source>
</evidence>
<reference evidence="3" key="1">
    <citation type="journal article" date="2014" name="DNA Res.">
        <title>A complete view of the genetic diversity of the Escherichia coli O-antigen biosynthesis gene cluster.</title>
        <authorList>
            <person name="Iguchi A."/>
            <person name="Iyoda S."/>
            <person name="Kikuchi T."/>
            <person name="Ogura Y."/>
            <person name="Katsura K."/>
            <person name="Ohnishi M."/>
            <person name="Hayashi T."/>
            <person name="Thomson N.R."/>
        </authorList>
    </citation>
    <scope>NUCLEOTIDE SEQUENCE</scope>
    <source>
        <strain evidence="3">H19</strain>
    </source>
</reference>
<sequence>MAIYIFISISCLISYVLSNNDKNSLSPRFLLIILTLFTGLSYTNGWDWYGYLDFYNNIQNEGVSAIYEYNIYGIEYLYLIYLYIVGLSGGSFSLFILLNAIIINFLIYSFCKRAYVNYSLFMFIFIAASYLRLELSTIRQGLAVVIVIYSYSLLLNSKINLSLLFIFLAICFHRSAAIVLLFFPFVYYNSARNIHYFIVILTIPFVILSGELNVVFIKILNAFNSSLLNAYISKLIIYLSLNKQAIINPQAMALLVFYFICIRVCDVKNKKQIIFLNIIACQVIISFYFIFLTQLIIMRLVYYFQVGWICWVIILYKEYFRPKWLCFFLICLLFITKSILNFRYEQDRAVFFPYYNVISSYLDDNYGRSRSFILNKADELFKE</sequence>
<feature type="transmembrane region" description="Helical" evidence="1">
    <location>
        <begin position="324"/>
        <end position="344"/>
    </location>
</feature>
<gene>
    <name evidence="3" type="primary">wzy</name>
</gene>
<keyword evidence="1" id="KW-0472">Membrane</keyword>
<dbReference type="InterPro" id="IPR049458">
    <property type="entry name" value="EpsG-like"/>
</dbReference>
<proteinExistence type="predicted"/>
<feature type="transmembrane region" description="Helical" evidence="1">
    <location>
        <begin position="297"/>
        <end position="317"/>
    </location>
</feature>
<feature type="transmembrane region" description="Helical" evidence="1">
    <location>
        <begin position="80"/>
        <end position="107"/>
    </location>
</feature>
<dbReference type="EMBL" id="KJ778809">
    <property type="protein sequence ID" value="AJE24489.1"/>
    <property type="molecule type" value="Genomic_DNA"/>
</dbReference>
<feature type="transmembrane region" description="Helical" evidence="1">
    <location>
        <begin position="163"/>
        <end position="188"/>
    </location>
</feature>